<reference evidence="1" key="2">
    <citation type="submission" date="2022-04" db="EMBL/GenBank/DDBJ databases">
        <title>Genomic draft of R. solanacearum strain IPO1609, a phylotype IIB1/biovar 2/race 3 strain isolated from potato in Europe.</title>
        <authorList>
            <person name="Boucher C."/>
            <person name="Carrere S."/>
            <person name="Dossat C."/>
            <person name="Elbaz M."/>
            <person name="Genin S."/>
            <person name="Gouzy J."/>
            <person name="Prior P."/>
            <person name="Segurens B."/>
            <person name="Wincker P."/>
        </authorList>
    </citation>
    <scope>NUCLEOTIDE SEQUENCE</scope>
    <source>
        <strain evidence="1">IPO1609</strain>
    </source>
</reference>
<evidence type="ECO:0000313" key="2">
    <source>
        <dbReference type="Proteomes" id="UP000053470"/>
    </source>
</evidence>
<name>A0A7U7JDR8_RALSL</name>
<sequence length="42" mass="4356">MGCRCGHGIAPNIDLPGETGSAKRIPRGRALIRVPGVMPGPF</sequence>
<dbReference type="AlphaFoldDB" id="A0A7U7JDR8"/>
<gene>
    <name evidence="1" type="ORF">RSIPO_03516</name>
</gene>
<proteinExistence type="predicted"/>
<dbReference type="EMBL" id="LN651281">
    <property type="protein sequence ID" value="CEJ16821.1"/>
    <property type="molecule type" value="Genomic_DNA"/>
</dbReference>
<reference evidence="1" key="1">
    <citation type="submission" date="2014-11" db="EMBL/GenBank/DDBJ databases">
        <authorList>
            <person name="Genoscope - CEA"/>
        </authorList>
    </citation>
    <scope>NUCLEOTIDE SEQUENCE</scope>
    <source>
        <strain evidence="1">IPO1609</strain>
    </source>
</reference>
<dbReference type="Proteomes" id="UP000053470">
    <property type="component" value="Unassembled WGS sequence"/>
</dbReference>
<keyword evidence="2" id="KW-1185">Reference proteome</keyword>
<evidence type="ECO:0000313" key="1">
    <source>
        <dbReference type="EMBL" id="CEJ16821.1"/>
    </source>
</evidence>
<accession>A0A7U7JDR8</accession>
<organism evidence="1 2">
    <name type="scientific">Ralstonia solanacearum IPO1609</name>
    <dbReference type="NCBI Taxonomy" id="564066"/>
    <lineage>
        <taxon>Bacteria</taxon>
        <taxon>Pseudomonadati</taxon>
        <taxon>Pseudomonadota</taxon>
        <taxon>Betaproteobacteria</taxon>
        <taxon>Burkholderiales</taxon>
        <taxon>Burkholderiaceae</taxon>
        <taxon>Ralstonia</taxon>
        <taxon>Ralstonia solanacearum species complex</taxon>
    </lineage>
</organism>
<protein>
    <submittedName>
        <fullName evidence="1">Porin protein</fullName>
    </submittedName>
</protein>